<evidence type="ECO:0000313" key="1">
    <source>
        <dbReference type="EMBL" id="MBK1790591.1"/>
    </source>
</evidence>
<protein>
    <submittedName>
        <fullName evidence="1">Uncharacterized protein</fullName>
    </submittedName>
</protein>
<comment type="caution">
    <text evidence="1">The sequence shown here is derived from an EMBL/GenBank/DDBJ whole genome shotgun (WGS) entry which is preliminary data.</text>
</comment>
<proteinExistence type="predicted"/>
<dbReference type="RefSeq" id="WP_200310627.1">
    <property type="nucleotide sequence ID" value="NZ_JAENIM010000024.1"/>
</dbReference>
<keyword evidence="2" id="KW-1185">Reference proteome</keyword>
<dbReference type="EMBL" id="JAENIM010000024">
    <property type="protein sequence ID" value="MBK1790591.1"/>
    <property type="molecule type" value="Genomic_DNA"/>
</dbReference>
<evidence type="ECO:0000313" key="2">
    <source>
        <dbReference type="Proteomes" id="UP000624703"/>
    </source>
</evidence>
<reference evidence="1" key="1">
    <citation type="submission" date="2021-01" db="EMBL/GenBank/DDBJ databases">
        <title>Modified the classification status of verrucomicrobia.</title>
        <authorList>
            <person name="Feng X."/>
        </authorList>
    </citation>
    <scope>NUCLEOTIDE SEQUENCE</scope>
    <source>
        <strain evidence="1">_KCTC 22039</strain>
    </source>
</reference>
<dbReference type="Proteomes" id="UP000624703">
    <property type="component" value="Unassembled WGS sequence"/>
</dbReference>
<accession>A0A8J7MDE6</accession>
<name>A0A8J7MDE6_9BACT</name>
<sequence>MKHTIQFASDVTRDGMGVELIDSDHQVLAELFRSDVTGEFHLTTFENEISAADIRMMFNAATEREGLSFAIPSEEVAVIYVELLSEAVRCFRPVLAHRVGERRYRIDSSFQIPEDEDWAFQPGSEVICEDTGRGCLSPKAVAPASSNSEQVSGGNG</sequence>
<gene>
    <name evidence="1" type="ORF">JIN82_05400</name>
</gene>
<dbReference type="AlphaFoldDB" id="A0A8J7MDE6"/>
<organism evidence="1 2">
    <name type="scientific">Persicirhabdus sediminis</name>
    <dbReference type="NCBI Taxonomy" id="454144"/>
    <lineage>
        <taxon>Bacteria</taxon>
        <taxon>Pseudomonadati</taxon>
        <taxon>Verrucomicrobiota</taxon>
        <taxon>Verrucomicrobiia</taxon>
        <taxon>Verrucomicrobiales</taxon>
        <taxon>Verrucomicrobiaceae</taxon>
        <taxon>Persicirhabdus</taxon>
    </lineage>
</organism>